<protein>
    <submittedName>
        <fullName evidence="1">Uncharacterized protein</fullName>
    </submittedName>
</protein>
<dbReference type="SUPFAM" id="SSF50978">
    <property type="entry name" value="WD40 repeat-like"/>
    <property type="match status" value="1"/>
</dbReference>
<name>A0A7M7T5I2_STRPU</name>
<dbReference type="GeneID" id="115929707"/>
<evidence type="ECO:0000313" key="1">
    <source>
        <dbReference type="EnsemblMetazoa" id="XP_030855438"/>
    </source>
</evidence>
<sequence>MPFKVEIQPLWNLQVKESFNTLLVGRTFRHSNASLLLGSEDGVVRMYQINSLSPAEISNAKPNLILETKGGPIQAMTIHNIANFGSLELITADSRGMITIFSKQQILDRRSVSDHGLNSLQVDKDAAGNLEIVAGDLEGQVHAVVPFSNLWKLRLKPTNNRPQKDNKTQPQSAEGVSQLLAARLYSSTSGIATNYILASDRAKNLHFIQQGALVLTLPAVTSIKAMCSGYFMSLPEETDIPEMKNGIDHQVALGGEDGTISILSNFKISELQYANVHLPITQMLRLPSVQNDGKDSLLCSGHFNSVFLYHSAICLAKYQTSDWVIAMSLSEVDKEGKQEVVIGCRDKNITAIKVT</sequence>
<dbReference type="AlphaFoldDB" id="A0A7M7T5I2"/>
<proteinExistence type="predicted"/>
<accession>A0A7M7T5I2</accession>
<dbReference type="InParanoid" id="A0A7M7T5I2"/>
<dbReference type="InterPro" id="IPR036322">
    <property type="entry name" value="WD40_repeat_dom_sf"/>
</dbReference>
<dbReference type="OMA" id="NHQILYR"/>
<dbReference type="KEGG" id="spu:115929707"/>
<evidence type="ECO:0000313" key="2">
    <source>
        <dbReference type="Proteomes" id="UP000007110"/>
    </source>
</evidence>
<dbReference type="RefSeq" id="XP_030855438.1">
    <property type="nucleotide sequence ID" value="XM_030999578.1"/>
</dbReference>
<dbReference type="Proteomes" id="UP000007110">
    <property type="component" value="Unassembled WGS sequence"/>
</dbReference>
<reference evidence="2" key="1">
    <citation type="submission" date="2015-02" db="EMBL/GenBank/DDBJ databases">
        <title>Genome sequencing for Strongylocentrotus purpuratus.</title>
        <authorList>
            <person name="Murali S."/>
            <person name="Liu Y."/>
            <person name="Vee V."/>
            <person name="English A."/>
            <person name="Wang M."/>
            <person name="Skinner E."/>
            <person name="Han Y."/>
            <person name="Muzny D.M."/>
            <person name="Worley K.C."/>
            <person name="Gibbs R.A."/>
        </authorList>
    </citation>
    <scope>NUCLEOTIDE SEQUENCE</scope>
</reference>
<organism evidence="1 2">
    <name type="scientific">Strongylocentrotus purpuratus</name>
    <name type="common">Purple sea urchin</name>
    <dbReference type="NCBI Taxonomy" id="7668"/>
    <lineage>
        <taxon>Eukaryota</taxon>
        <taxon>Metazoa</taxon>
        <taxon>Echinodermata</taxon>
        <taxon>Eleutherozoa</taxon>
        <taxon>Echinozoa</taxon>
        <taxon>Echinoidea</taxon>
        <taxon>Euechinoidea</taxon>
        <taxon>Echinacea</taxon>
        <taxon>Camarodonta</taxon>
        <taxon>Echinidea</taxon>
        <taxon>Strongylocentrotidae</taxon>
        <taxon>Strongylocentrotus</taxon>
    </lineage>
</organism>
<reference evidence="1" key="2">
    <citation type="submission" date="2021-01" db="UniProtKB">
        <authorList>
            <consortium name="EnsemblMetazoa"/>
        </authorList>
    </citation>
    <scope>IDENTIFICATION</scope>
</reference>
<keyword evidence="2" id="KW-1185">Reference proteome</keyword>
<dbReference type="OrthoDB" id="2123049at2759"/>
<dbReference type="EnsemblMetazoa" id="XM_030999578">
    <property type="protein sequence ID" value="XP_030855438"/>
    <property type="gene ID" value="LOC115929707"/>
</dbReference>